<protein>
    <submittedName>
        <fullName evidence="6">Uncharacterized protein</fullName>
    </submittedName>
</protein>
<evidence type="ECO:0000256" key="1">
    <source>
        <dbReference type="ARBA" id="ARBA00022801"/>
    </source>
</evidence>
<evidence type="ECO:0000259" key="5">
    <source>
        <dbReference type="Pfam" id="PF02449"/>
    </source>
</evidence>
<evidence type="ECO:0000313" key="7">
    <source>
        <dbReference type="Proteomes" id="UP000018895"/>
    </source>
</evidence>
<comment type="similarity">
    <text evidence="3">Belongs to the glycosyl hydrolase 5 (cellulase A) family.</text>
</comment>
<dbReference type="InterPro" id="IPR001547">
    <property type="entry name" value="Glyco_hydro_5"/>
</dbReference>
<dbReference type="EMBL" id="BAUU01000041">
    <property type="protein sequence ID" value="GAE32608.1"/>
    <property type="molecule type" value="Genomic_DNA"/>
</dbReference>
<accession>W4QLU2</accession>
<dbReference type="AlphaFoldDB" id="W4QLU2"/>
<dbReference type="SUPFAM" id="SSF51445">
    <property type="entry name" value="(Trans)glycosidases"/>
    <property type="match status" value="1"/>
</dbReference>
<evidence type="ECO:0000259" key="4">
    <source>
        <dbReference type="Pfam" id="PF00150"/>
    </source>
</evidence>
<dbReference type="InterPro" id="IPR013529">
    <property type="entry name" value="Glyco_hydro_42_N"/>
</dbReference>
<keyword evidence="2 3" id="KW-0326">Glycosidase</keyword>
<dbReference type="STRING" id="1236971.JCM9152_4148"/>
<dbReference type="Gene3D" id="3.20.20.80">
    <property type="entry name" value="Glycosidases"/>
    <property type="match status" value="1"/>
</dbReference>
<comment type="caution">
    <text evidence="6">The sequence shown here is derived from an EMBL/GenBank/DDBJ whole genome shotgun (WGS) entry which is preliminary data.</text>
</comment>
<name>W4QLU2_9BACI</name>
<sequence length="579" mass="67443">MEKIVVFYDETFPYEGERPSKEMIERLRGSCTLADAKSLEQSLDEATCLVHLHGSFFSKSSWPEILRFLNKGNGLVHLGGAPFKIPVYEENGEWKREVEQLGYHRQLHILETLEVAGDQVKHYMANEDFDLFQGKESLFDVKSTYSMQLHVTRTKDVPNENGSGGPMDAHFYPLLKGVSKEGRHVAAPAVLLEHTKGEFTGGRWLFVNQEVTSTFWEQGGVEALVEWAEFASKGVTEVWVKPNYSSYFPGEKIRLHIQIQELQKKNQGQKWTFHLQLTSVKTTYKWSEAVTVISSSDIQYIQHSIPFEIEPGYYELICQLEATDGQRRTLHQGIWGYDQDLLMKGEPLSCGRDYFEKEGKPFPIVGMTYMTSDVARKYLFLPNAAAWDRDMRHMKKAGINYIRTGLWTGWRQVMFVDGHPYEEVMRAIDAFILTAKRHDLEVTFNFFSFTPERWEGENPYLDPRSIEAQKRFISAVVSRHKETTNIQWDLINEPSMFDEKRIFKGPMTSGDRFEHEAFRDWLRERHSTIRQLQEHWDMTPNELTSFEKVELPEYDEINFSTTNKLEKRAIAGLIIRYFR</sequence>
<feature type="domain" description="Glycoside hydrolase family 5" evidence="4">
    <location>
        <begin position="384"/>
        <end position="498"/>
    </location>
</feature>
<feature type="domain" description="Glycoside hydrolase family 42 N-terminal" evidence="5">
    <location>
        <begin position="515"/>
        <end position="556"/>
    </location>
</feature>
<organism evidence="6 7">
    <name type="scientific">Halalkalibacter hemicellulosilyticusJCM 9152</name>
    <dbReference type="NCBI Taxonomy" id="1236971"/>
    <lineage>
        <taxon>Bacteria</taxon>
        <taxon>Bacillati</taxon>
        <taxon>Bacillota</taxon>
        <taxon>Bacilli</taxon>
        <taxon>Bacillales</taxon>
        <taxon>Bacillaceae</taxon>
        <taxon>Halalkalibacter</taxon>
    </lineage>
</organism>
<keyword evidence="1 3" id="KW-0378">Hydrolase</keyword>
<dbReference type="Pfam" id="PF02449">
    <property type="entry name" value="Glyco_hydro_42"/>
    <property type="match status" value="1"/>
</dbReference>
<dbReference type="InterPro" id="IPR017853">
    <property type="entry name" value="GH"/>
</dbReference>
<dbReference type="GO" id="GO:0004565">
    <property type="term" value="F:beta-galactosidase activity"/>
    <property type="evidence" value="ECO:0007669"/>
    <property type="project" value="InterPro"/>
</dbReference>
<evidence type="ECO:0000256" key="3">
    <source>
        <dbReference type="RuleBase" id="RU361153"/>
    </source>
</evidence>
<dbReference type="Pfam" id="PF00150">
    <property type="entry name" value="Cellulase"/>
    <property type="match status" value="1"/>
</dbReference>
<dbReference type="Proteomes" id="UP000018895">
    <property type="component" value="Unassembled WGS sequence"/>
</dbReference>
<dbReference type="RefSeq" id="WP_369384593.1">
    <property type="nucleotide sequence ID" value="NZ_BAUU01000041.1"/>
</dbReference>
<evidence type="ECO:0000313" key="6">
    <source>
        <dbReference type="EMBL" id="GAE32608.1"/>
    </source>
</evidence>
<proteinExistence type="inferred from homology"/>
<evidence type="ECO:0000256" key="2">
    <source>
        <dbReference type="ARBA" id="ARBA00023295"/>
    </source>
</evidence>
<gene>
    <name evidence="6" type="ORF">JCM9152_4148</name>
</gene>
<dbReference type="GO" id="GO:0000272">
    <property type="term" value="P:polysaccharide catabolic process"/>
    <property type="evidence" value="ECO:0007669"/>
    <property type="project" value="InterPro"/>
</dbReference>
<keyword evidence="7" id="KW-1185">Reference proteome</keyword>
<dbReference type="GO" id="GO:0009341">
    <property type="term" value="C:beta-galactosidase complex"/>
    <property type="evidence" value="ECO:0007669"/>
    <property type="project" value="InterPro"/>
</dbReference>
<reference evidence="6" key="1">
    <citation type="journal article" date="2014" name="Genome Announc.">
        <title>Draft Genome Sequences of Three Alkaliphilic Bacillus Strains, Bacillus wakoensis JCM 9140T, Bacillus akibai JCM 9157T, and Bacillus hemicellulosilyticus JCM 9152T.</title>
        <authorList>
            <person name="Yuki M."/>
            <person name="Oshima K."/>
            <person name="Suda W."/>
            <person name="Oshida Y."/>
            <person name="Kitamura K."/>
            <person name="Iida T."/>
            <person name="Hattori M."/>
            <person name="Ohkuma M."/>
        </authorList>
    </citation>
    <scope>NUCLEOTIDE SEQUENCE [LARGE SCALE GENOMIC DNA]</scope>
    <source>
        <strain evidence="6">JCM 9152</strain>
    </source>
</reference>